<organism evidence="1 2">
    <name type="scientific">Mycena metata</name>
    <dbReference type="NCBI Taxonomy" id="1033252"/>
    <lineage>
        <taxon>Eukaryota</taxon>
        <taxon>Fungi</taxon>
        <taxon>Dikarya</taxon>
        <taxon>Basidiomycota</taxon>
        <taxon>Agaricomycotina</taxon>
        <taxon>Agaricomycetes</taxon>
        <taxon>Agaricomycetidae</taxon>
        <taxon>Agaricales</taxon>
        <taxon>Marasmiineae</taxon>
        <taxon>Mycenaceae</taxon>
        <taxon>Mycena</taxon>
    </lineage>
</organism>
<accession>A0AAD7KAH2</accession>
<comment type="caution">
    <text evidence="1">The sequence shown here is derived from an EMBL/GenBank/DDBJ whole genome shotgun (WGS) entry which is preliminary data.</text>
</comment>
<evidence type="ECO:0000313" key="1">
    <source>
        <dbReference type="EMBL" id="KAJ7779040.1"/>
    </source>
</evidence>
<dbReference type="AlphaFoldDB" id="A0AAD7KAH2"/>
<sequence length="433" mass="48211">MTSPSSQTSSPACGIVTAAATLPDEVLSLILLDVVEPELADWIDLINRRKCVGSVSRQWRNVTTGLSVLWSRLYLAPAVLPEFLRECLQKAGPTADLYIYINPNPFPAIYDDGFLREVKVLPFEDFMTKSVDLLRGEFSRVRCLKVIDGEHGELYKIMGSVSRFDARRLKGLDVSSRKLSRGAEAQLPVGMHLDELSISAVYPLWTARAWYDGLTKLGLHDLFDLEWDRLREVLDGNNTLRELQLSDVFCIGYPGNLAAVLPNVARLRLDYHWRGDQDKSFLALVQLPALDYLDVAVGGSAAVQGVARDMAAFLRAATEVWIDGYNFTDRGLAGVVSSCINAQRLNLRRCRPLPYDALRGLTELPTASLPELRVLKITGYLSVEEARLLFRPPFNAALVISECVIGGEVDFREWTLLNGTIQSRPVEDTPDGR</sequence>
<keyword evidence="2" id="KW-1185">Reference proteome</keyword>
<evidence type="ECO:0000313" key="2">
    <source>
        <dbReference type="Proteomes" id="UP001215598"/>
    </source>
</evidence>
<protein>
    <recommendedName>
        <fullName evidence="3">F-box domain-containing protein</fullName>
    </recommendedName>
</protein>
<dbReference type="InterPro" id="IPR032675">
    <property type="entry name" value="LRR_dom_sf"/>
</dbReference>
<dbReference type="Gene3D" id="3.80.10.10">
    <property type="entry name" value="Ribonuclease Inhibitor"/>
    <property type="match status" value="1"/>
</dbReference>
<dbReference type="EMBL" id="JARKIB010000006">
    <property type="protein sequence ID" value="KAJ7779040.1"/>
    <property type="molecule type" value="Genomic_DNA"/>
</dbReference>
<dbReference type="SUPFAM" id="SSF52047">
    <property type="entry name" value="RNI-like"/>
    <property type="match status" value="1"/>
</dbReference>
<name>A0AAD7KAH2_9AGAR</name>
<gene>
    <name evidence="1" type="ORF">B0H16DRAFT_1448576</name>
</gene>
<reference evidence="1" key="1">
    <citation type="submission" date="2023-03" db="EMBL/GenBank/DDBJ databases">
        <title>Massive genome expansion in bonnet fungi (Mycena s.s.) driven by repeated elements and novel gene families across ecological guilds.</title>
        <authorList>
            <consortium name="Lawrence Berkeley National Laboratory"/>
            <person name="Harder C.B."/>
            <person name="Miyauchi S."/>
            <person name="Viragh M."/>
            <person name="Kuo A."/>
            <person name="Thoen E."/>
            <person name="Andreopoulos B."/>
            <person name="Lu D."/>
            <person name="Skrede I."/>
            <person name="Drula E."/>
            <person name="Henrissat B."/>
            <person name="Morin E."/>
            <person name="Kohler A."/>
            <person name="Barry K."/>
            <person name="LaButti K."/>
            <person name="Morin E."/>
            <person name="Salamov A."/>
            <person name="Lipzen A."/>
            <person name="Mereny Z."/>
            <person name="Hegedus B."/>
            <person name="Baldrian P."/>
            <person name="Stursova M."/>
            <person name="Weitz H."/>
            <person name="Taylor A."/>
            <person name="Grigoriev I.V."/>
            <person name="Nagy L.G."/>
            <person name="Martin F."/>
            <person name="Kauserud H."/>
        </authorList>
    </citation>
    <scope>NUCLEOTIDE SEQUENCE</scope>
    <source>
        <strain evidence="1">CBHHK182m</strain>
    </source>
</reference>
<dbReference type="Proteomes" id="UP001215598">
    <property type="component" value="Unassembled WGS sequence"/>
</dbReference>
<proteinExistence type="predicted"/>
<evidence type="ECO:0008006" key="3">
    <source>
        <dbReference type="Google" id="ProtNLM"/>
    </source>
</evidence>